<reference evidence="2 3" key="1">
    <citation type="journal article" date="2018" name="Mol. Biol. Evol.">
        <title>Broad Genomic Sampling Reveals a Smut Pathogenic Ancestry of the Fungal Clade Ustilaginomycotina.</title>
        <authorList>
            <person name="Kijpornyongpan T."/>
            <person name="Mondo S.J."/>
            <person name="Barry K."/>
            <person name="Sandor L."/>
            <person name="Lee J."/>
            <person name="Lipzen A."/>
            <person name="Pangilinan J."/>
            <person name="LaButti K."/>
            <person name="Hainaut M."/>
            <person name="Henrissat B."/>
            <person name="Grigoriev I.V."/>
            <person name="Spatafora J.W."/>
            <person name="Aime M.C."/>
        </authorList>
    </citation>
    <scope>NUCLEOTIDE SEQUENCE [LARGE SCALE GENOMIC DNA]</scope>
    <source>
        <strain evidence="2 3">MCA 5214</strain>
    </source>
</reference>
<accession>A0A316UPG9</accession>
<dbReference type="EMBL" id="KZ819674">
    <property type="protein sequence ID" value="PWN25773.1"/>
    <property type="molecule type" value="Genomic_DNA"/>
</dbReference>
<feature type="compositionally biased region" description="Low complexity" evidence="1">
    <location>
        <begin position="314"/>
        <end position="335"/>
    </location>
</feature>
<evidence type="ECO:0000313" key="2">
    <source>
        <dbReference type="EMBL" id="PWN25773.1"/>
    </source>
</evidence>
<feature type="compositionally biased region" description="Low complexity" evidence="1">
    <location>
        <begin position="269"/>
        <end position="300"/>
    </location>
</feature>
<dbReference type="AlphaFoldDB" id="A0A316UPG9"/>
<sequence>MIGHPSLAPPLPIISHNEAHDADPYGFYDARRHASSMDDDTLEILTNGPAETDNFLSLDLEPARRGRASYESNAGSSASRRSTMMAQQQQQQHLGDDLPGAKARKILGIKAGLDLGDDFDEDTCTNRRRNSSDTHNGRNKKRLSIASALARNRPVRPSVPLPKRSAGLSGSGSSAISDDEGFGSGRQSHNWAALRGSANSISRPSSRESNHSATSSLTSFSKHLRPRHTTSATDDHVAQQRDAMRISSPVASLPLKSPLSPLPPPCDWAPPSSWHSQSPSNRSQSSLTLPTTPSLPPRSSAEGFLSRGSIDVNTPMTPSSTTSTFGTPSTPGSSMKKSSARFDAYLKRLRVPRGSQSSAATNEGEDSPASIVNHPRTPTGLASPSSVSLRELMLWEKSLETSQRNAQWQSMVEHRPRTHRTTSSSNLSTLSSEAATRGTTLGSKSATASLSTISLFDGEPMHNHGPSSAWNDSSSDVMVDMRASGEEERLEAPYPFCATIPYPLHPQPRHEGDEAVEFLEGDESVDQQGGEALAEERPPLVTAKSMPVGLGIHDNGNRKEECTQHPFKSWDSAITQRGRGLSDDVTLSGNGRGLSKEKKETSRTTPALLLSPTKGASSRRNWPGGSARALPQAPLLHHHFLPLPAIPDQTTAASVASVQKPSALTQVQQQRRHPSDHQCARNLSIDFTSESGSASLFDSAAEALLLELEDEIRTASASVPQDSDGSGDDDHLGGEYEDEWLAAQRRPSALEMQVQWPKRPSITISDVGVRGGSSNKVNASTLAAWKSASPSSSRSSVADTAATTTTTTATATTEDGLLIILPPSSSYTDVKAVASASAREVGEATLHGQERVPALDEEQGATFW</sequence>
<feature type="compositionally biased region" description="Acidic residues" evidence="1">
    <location>
        <begin position="855"/>
        <end position="864"/>
    </location>
</feature>
<organism evidence="2 3">
    <name type="scientific">Jaminaea rosea</name>
    <dbReference type="NCBI Taxonomy" id="1569628"/>
    <lineage>
        <taxon>Eukaryota</taxon>
        <taxon>Fungi</taxon>
        <taxon>Dikarya</taxon>
        <taxon>Basidiomycota</taxon>
        <taxon>Ustilaginomycotina</taxon>
        <taxon>Exobasidiomycetes</taxon>
        <taxon>Microstromatales</taxon>
        <taxon>Microstromatales incertae sedis</taxon>
        <taxon>Jaminaea</taxon>
    </lineage>
</organism>
<evidence type="ECO:0000256" key="1">
    <source>
        <dbReference type="SAM" id="MobiDB-lite"/>
    </source>
</evidence>
<evidence type="ECO:0000313" key="3">
    <source>
        <dbReference type="Proteomes" id="UP000245884"/>
    </source>
</evidence>
<feature type="region of interest" description="Disordered" evidence="1">
    <location>
        <begin position="788"/>
        <end position="807"/>
    </location>
</feature>
<feature type="compositionally biased region" description="Polar residues" evidence="1">
    <location>
        <begin position="652"/>
        <end position="669"/>
    </location>
</feature>
<dbReference type="RefSeq" id="XP_025360385.1">
    <property type="nucleotide sequence ID" value="XM_025509731.1"/>
</dbReference>
<proteinExistence type="predicted"/>
<feature type="region of interest" description="Disordered" evidence="1">
    <location>
        <begin position="66"/>
        <end position="99"/>
    </location>
</feature>
<feature type="region of interest" description="Disordered" evidence="1">
    <location>
        <begin position="839"/>
        <end position="864"/>
    </location>
</feature>
<name>A0A316UPG9_9BASI</name>
<feature type="region of interest" description="Disordered" evidence="1">
    <location>
        <begin position="352"/>
        <end position="385"/>
    </location>
</feature>
<dbReference type="GeneID" id="37031554"/>
<feature type="compositionally biased region" description="Polar residues" evidence="1">
    <location>
        <begin position="211"/>
        <end position="221"/>
    </location>
</feature>
<protein>
    <submittedName>
        <fullName evidence="2">Uncharacterized protein</fullName>
    </submittedName>
</protein>
<dbReference type="OrthoDB" id="3367080at2759"/>
<feature type="compositionally biased region" description="Polar residues" evidence="1">
    <location>
        <begin position="433"/>
        <end position="443"/>
    </location>
</feature>
<feature type="region of interest" description="Disordered" evidence="1">
    <location>
        <begin position="652"/>
        <end position="677"/>
    </location>
</feature>
<feature type="region of interest" description="Disordered" evidence="1">
    <location>
        <begin position="575"/>
        <end position="626"/>
    </location>
</feature>
<feature type="region of interest" description="Disordered" evidence="1">
    <location>
        <begin position="715"/>
        <end position="734"/>
    </location>
</feature>
<feature type="region of interest" description="Disordered" evidence="1">
    <location>
        <begin position="409"/>
        <end position="443"/>
    </location>
</feature>
<feature type="region of interest" description="Disordered" evidence="1">
    <location>
        <begin position="252"/>
        <end position="338"/>
    </location>
</feature>
<gene>
    <name evidence="2" type="ORF">BDZ90DRAFT_62583</name>
</gene>
<feature type="compositionally biased region" description="Low complexity" evidence="1">
    <location>
        <begin position="421"/>
        <end position="432"/>
    </location>
</feature>
<feature type="region of interest" description="Disordered" evidence="1">
    <location>
        <begin position="118"/>
        <end position="238"/>
    </location>
</feature>
<dbReference type="Proteomes" id="UP000245884">
    <property type="component" value="Unassembled WGS sequence"/>
</dbReference>
<feature type="compositionally biased region" description="Polar residues" evidence="1">
    <location>
        <begin position="70"/>
        <end position="86"/>
    </location>
</feature>
<feature type="compositionally biased region" description="Low complexity" evidence="1">
    <location>
        <begin position="165"/>
        <end position="176"/>
    </location>
</feature>
<keyword evidence="3" id="KW-1185">Reference proteome</keyword>